<dbReference type="SMART" id="SM00387">
    <property type="entry name" value="HATPase_c"/>
    <property type="match status" value="1"/>
</dbReference>
<dbReference type="AlphaFoldDB" id="A0A6G9IE31"/>
<dbReference type="InterPro" id="IPR003661">
    <property type="entry name" value="HisK_dim/P_dom"/>
</dbReference>
<dbReference type="GO" id="GO:0000155">
    <property type="term" value="F:phosphorelay sensor kinase activity"/>
    <property type="evidence" value="ECO:0007669"/>
    <property type="project" value="InterPro"/>
</dbReference>
<dbReference type="SUPFAM" id="SSF47384">
    <property type="entry name" value="Homodimeric domain of signal transducing histidine kinase"/>
    <property type="match status" value="1"/>
</dbReference>
<dbReference type="InterPro" id="IPR050351">
    <property type="entry name" value="BphY/WalK/GraS-like"/>
</dbReference>
<dbReference type="Gene3D" id="3.30.565.10">
    <property type="entry name" value="Histidine kinase-like ATPase, C-terminal domain"/>
    <property type="match status" value="1"/>
</dbReference>
<sequence>MKISKRILFFIIVIAALVAFILYLGIQTIKHEALLRQYQSQNFAKSRIENISLSVEGVLKEKASHFDVIAEYLYQNKLKPEQVLPKEVELKNIFIIKDNQITYPEYSQNYTASSKEQRWLQMIEPIAQDPSILWSHYMDSEQSDPKAGWVMSYDNNEALLLYWAKKEETIIGFQVSYIKFLLDTIKVLDNQSTTESFVIKDNDKILFESLNNELVINNKPVLTEALKYPLQTWQVSYYAQSESFMTLYLIGGGFILLVILIVCALALYAYREYTRTLRQARQQVNFVGQVSHEFKTPLTNITLYSEMLKEYLQDEPNPVPEYLDVISKESQRLTRLVQNVLSFTKSPKTYFKSHNINQLIEKIYQTFQPILAAKSTQLNFSPLTDNQQEVMTDDDKVIQIISNFLSNAEKYAAGKPVDLSITKINDNQVKITVRDYGAGIPGFALKSIFKPFYRVHSAQTEGVSGTGIGLTIAKQLADNLQGTIIAENKQPGMAFSLILPTSLSLQETK</sequence>
<feature type="domain" description="Histidine kinase" evidence="8">
    <location>
        <begin position="289"/>
        <end position="503"/>
    </location>
</feature>
<keyword evidence="10" id="KW-1185">Reference proteome</keyword>
<evidence type="ECO:0000313" key="10">
    <source>
        <dbReference type="Proteomes" id="UP000501168"/>
    </source>
</evidence>
<comment type="catalytic activity">
    <reaction evidence="1">
        <text>ATP + protein L-histidine = ADP + protein N-phospho-L-histidine.</text>
        <dbReference type="EC" id="2.7.13.3"/>
    </reaction>
</comment>
<keyword evidence="7" id="KW-0472">Membrane</keyword>
<dbReference type="Gene3D" id="1.10.287.130">
    <property type="match status" value="1"/>
</dbReference>
<keyword evidence="6" id="KW-0902">Two-component regulatory system</keyword>
<dbReference type="Pfam" id="PF00512">
    <property type="entry name" value="HisKA"/>
    <property type="match status" value="1"/>
</dbReference>
<dbReference type="InterPro" id="IPR036890">
    <property type="entry name" value="HATPase_C_sf"/>
</dbReference>
<feature type="transmembrane region" description="Helical" evidence="7">
    <location>
        <begin position="7"/>
        <end position="26"/>
    </location>
</feature>
<accession>A0A6G9IE31</accession>
<dbReference type="SMART" id="SM00388">
    <property type="entry name" value="HisKA"/>
    <property type="match status" value="1"/>
</dbReference>
<organism evidence="9 10">
    <name type="scientific">Zophobihabitans entericus</name>
    <dbReference type="NCBI Taxonomy" id="1635327"/>
    <lineage>
        <taxon>Bacteria</taxon>
        <taxon>Pseudomonadati</taxon>
        <taxon>Pseudomonadota</taxon>
        <taxon>Gammaproteobacteria</taxon>
        <taxon>Orbales</taxon>
        <taxon>Orbaceae</taxon>
        <taxon>Zophobihabitans</taxon>
    </lineage>
</organism>
<feature type="transmembrane region" description="Helical" evidence="7">
    <location>
        <begin position="247"/>
        <end position="270"/>
    </location>
</feature>
<dbReference type="InterPro" id="IPR005467">
    <property type="entry name" value="His_kinase_dom"/>
</dbReference>
<dbReference type="InterPro" id="IPR036097">
    <property type="entry name" value="HisK_dim/P_sf"/>
</dbReference>
<keyword evidence="7" id="KW-0812">Transmembrane</keyword>
<keyword evidence="7" id="KW-1133">Transmembrane helix</keyword>
<dbReference type="InParanoid" id="A0A6G9IE31"/>
<evidence type="ECO:0000256" key="4">
    <source>
        <dbReference type="ARBA" id="ARBA00022679"/>
    </source>
</evidence>
<dbReference type="CDD" id="cd00075">
    <property type="entry name" value="HATPase"/>
    <property type="match status" value="1"/>
</dbReference>
<keyword evidence="4" id="KW-0808">Transferase</keyword>
<evidence type="ECO:0000256" key="6">
    <source>
        <dbReference type="ARBA" id="ARBA00023012"/>
    </source>
</evidence>
<dbReference type="CDD" id="cd00082">
    <property type="entry name" value="HisKA"/>
    <property type="match status" value="1"/>
</dbReference>
<proteinExistence type="predicted"/>
<evidence type="ECO:0000313" key="9">
    <source>
        <dbReference type="EMBL" id="QIQ22069.1"/>
    </source>
</evidence>
<keyword evidence="3" id="KW-0597">Phosphoprotein</keyword>
<dbReference type="SUPFAM" id="SSF55874">
    <property type="entry name" value="ATPase domain of HSP90 chaperone/DNA topoisomerase II/histidine kinase"/>
    <property type="match status" value="1"/>
</dbReference>
<dbReference type="PANTHER" id="PTHR45453:SF1">
    <property type="entry name" value="PHOSPHATE REGULON SENSOR PROTEIN PHOR"/>
    <property type="match status" value="1"/>
</dbReference>
<dbReference type="GO" id="GO:0005886">
    <property type="term" value="C:plasma membrane"/>
    <property type="evidence" value="ECO:0007669"/>
    <property type="project" value="TreeGrafter"/>
</dbReference>
<dbReference type="GO" id="GO:0016036">
    <property type="term" value="P:cellular response to phosphate starvation"/>
    <property type="evidence" value="ECO:0007669"/>
    <property type="project" value="TreeGrafter"/>
</dbReference>
<dbReference type="Proteomes" id="UP000501168">
    <property type="component" value="Chromosome"/>
</dbReference>
<evidence type="ECO:0000259" key="8">
    <source>
        <dbReference type="PROSITE" id="PS50109"/>
    </source>
</evidence>
<dbReference type="EMBL" id="CP050253">
    <property type="protein sequence ID" value="QIQ22069.1"/>
    <property type="molecule type" value="Genomic_DNA"/>
</dbReference>
<dbReference type="GO" id="GO:0004721">
    <property type="term" value="F:phosphoprotein phosphatase activity"/>
    <property type="evidence" value="ECO:0007669"/>
    <property type="project" value="TreeGrafter"/>
</dbReference>
<dbReference type="InterPro" id="IPR003594">
    <property type="entry name" value="HATPase_dom"/>
</dbReference>
<dbReference type="InterPro" id="IPR004358">
    <property type="entry name" value="Sig_transdc_His_kin-like_C"/>
</dbReference>
<dbReference type="PRINTS" id="PR00344">
    <property type="entry name" value="BCTRLSENSOR"/>
</dbReference>
<protein>
    <recommendedName>
        <fullName evidence="2">histidine kinase</fullName>
        <ecNumber evidence="2">2.7.13.3</ecNumber>
    </recommendedName>
</protein>
<dbReference type="EC" id="2.7.13.3" evidence="2"/>
<reference evidence="9 10" key="1">
    <citation type="submission" date="2020-03" db="EMBL/GenBank/DDBJ databases">
        <title>Complete genome sequence of Orbus sp. IPMB12 (BCRC 80908).</title>
        <authorList>
            <person name="Lo W.-S."/>
            <person name="Chang T.-H."/>
            <person name="Kuo C.-H."/>
        </authorList>
    </citation>
    <scope>NUCLEOTIDE SEQUENCE [LARGE SCALE GENOMIC DNA]</scope>
    <source>
        <strain evidence="9 10">IPMB12</strain>
    </source>
</reference>
<dbReference type="Pfam" id="PF02518">
    <property type="entry name" value="HATPase_c"/>
    <property type="match status" value="1"/>
</dbReference>
<evidence type="ECO:0000256" key="5">
    <source>
        <dbReference type="ARBA" id="ARBA00022777"/>
    </source>
</evidence>
<evidence type="ECO:0000256" key="1">
    <source>
        <dbReference type="ARBA" id="ARBA00000085"/>
    </source>
</evidence>
<dbReference type="KEGG" id="orb:IPMB12_10460"/>
<keyword evidence="5 9" id="KW-0418">Kinase</keyword>
<dbReference type="PROSITE" id="PS50109">
    <property type="entry name" value="HIS_KIN"/>
    <property type="match status" value="1"/>
</dbReference>
<dbReference type="PANTHER" id="PTHR45453">
    <property type="entry name" value="PHOSPHATE REGULON SENSOR PROTEIN PHOR"/>
    <property type="match status" value="1"/>
</dbReference>
<name>A0A6G9IE31_9GAMM</name>
<evidence type="ECO:0000256" key="2">
    <source>
        <dbReference type="ARBA" id="ARBA00012438"/>
    </source>
</evidence>
<gene>
    <name evidence="9" type="ORF">IPMB12_10460</name>
</gene>
<evidence type="ECO:0000256" key="3">
    <source>
        <dbReference type="ARBA" id="ARBA00022553"/>
    </source>
</evidence>
<dbReference type="RefSeq" id="WP_166917366.1">
    <property type="nucleotide sequence ID" value="NZ_CP050253.1"/>
</dbReference>
<evidence type="ECO:0000256" key="7">
    <source>
        <dbReference type="SAM" id="Phobius"/>
    </source>
</evidence>